<dbReference type="SUPFAM" id="SSF47384">
    <property type="entry name" value="Homodimeric domain of signal transducing histidine kinase"/>
    <property type="match status" value="1"/>
</dbReference>
<dbReference type="PANTHER" id="PTHR43304:SF1">
    <property type="entry name" value="PAC DOMAIN-CONTAINING PROTEIN"/>
    <property type="match status" value="1"/>
</dbReference>
<organism evidence="12 13">
    <name type="scientific">Rhizobium leguminosarum</name>
    <dbReference type="NCBI Taxonomy" id="384"/>
    <lineage>
        <taxon>Bacteria</taxon>
        <taxon>Pseudomonadati</taxon>
        <taxon>Pseudomonadota</taxon>
        <taxon>Alphaproteobacteria</taxon>
        <taxon>Hyphomicrobiales</taxon>
        <taxon>Rhizobiaceae</taxon>
        <taxon>Rhizobium/Agrobacterium group</taxon>
        <taxon>Rhizobium</taxon>
    </lineage>
</organism>
<keyword evidence="7" id="KW-1133">Transmembrane helix</keyword>
<dbReference type="PRINTS" id="PR00344">
    <property type="entry name" value="BCTRLSENSOR"/>
</dbReference>
<dbReference type="Pfam" id="PF00072">
    <property type="entry name" value="Response_reg"/>
    <property type="match status" value="1"/>
</dbReference>
<dbReference type="SUPFAM" id="SSF52172">
    <property type="entry name" value="CheY-like"/>
    <property type="match status" value="1"/>
</dbReference>
<dbReference type="Proteomes" id="UP000293652">
    <property type="component" value="Unassembled WGS sequence"/>
</dbReference>
<feature type="domain" description="PAS" evidence="10">
    <location>
        <begin position="232"/>
        <end position="302"/>
    </location>
</feature>
<dbReference type="InterPro" id="IPR052162">
    <property type="entry name" value="Sensor_kinase/Photoreceptor"/>
</dbReference>
<evidence type="ECO:0000256" key="6">
    <source>
        <dbReference type="PROSITE-ProRule" id="PRU00169"/>
    </source>
</evidence>
<dbReference type="SMART" id="SM00448">
    <property type="entry name" value="REC"/>
    <property type="match status" value="1"/>
</dbReference>
<dbReference type="InterPro" id="IPR000014">
    <property type="entry name" value="PAS"/>
</dbReference>
<dbReference type="SMART" id="SM00387">
    <property type="entry name" value="HATPase_c"/>
    <property type="match status" value="1"/>
</dbReference>
<dbReference type="InterPro" id="IPR036890">
    <property type="entry name" value="HATPase_C_sf"/>
</dbReference>
<dbReference type="GO" id="GO:0000155">
    <property type="term" value="F:phosphorelay sensor kinase activity"/>
    <property type="evidence" value="ECO:0007669"/>
    <property type="project" value="InterPro"/>
</dbReference>
<reference evidence="12 13" key="1">
    <citation type="submission" date="2019-02" db="EMBL/GenBank/DDBJ databases">
        <title>The genomic architecture of introgression among sibling species of bacteria.</title>
        <authorList>
            <person name="Cavassim M.I.A."/>
            <person name="Moeskjaer S."/>
            <person name="Moslemi C."/>
            <person name="Fields B."/>
            <person name="Bachmann A."/>
            <person name="Vilhjalmsson B."/>
            <person name="Schierup M.H."/>
            <person name="Young J.P.W."/>
            <person name="Andersen S.U."/>
        </authorList>
    </citation>
    <scope>NUCLEOTIDE SEQUENCE [LARGE SCALE GENOMIC DNA]</scope>
    <source>
        <strain evidence="12 13">SM145A</strain>
    </source>
</reference>
<evidence type="ECO:0000259" key="8">
    <source>
        <dbReference type="PROSITE" id="PS50109"/>
    </source>
</evidence>
<dbReference type="PROSITE" id="PS50110">
    <property type="entry name" value="RESPONSE_REGULATORY"/>
    <property type="match status" value="1"/>
</dbReference>
<feature type="domain" description="PAS" evidence="10">
    <location>
        <begin position="372"/>
        <end position="397"/>
    </location>
</feature>
<feature type="modified residue" description="4-aspartylphosphate" evidence="6">
    <location>
        <position position="895"/>
    </location>
</feature>
<sequence>MDRGARIEYRLLITTTMRAVQNMRRENVNAGEGFRGLVTSFKQGLLDLFIIALLVDGISIVAAAYSPTIASYLILATILIIAWRFHRRRATHPRIRPRQPSLEGDHALLQIAGKTAKLGGWVVHLPDRTLHWSDETWAIHERTRDEPISFEEAIGYFAPEWQDKVVRLFDSCVATGLPYDTEVEIITATGQRKWVRAIGVAIRDDMDRISRIQGAFQDIDERKRLENAAKDIERRFAESMEHISDAFFQLDTDWRFTYLNHQAERLLERPRSALLGASIWQEFPEASSGIIRQHYERAVGEGKTADFEVFYESLDTWFSVTAYPGPTGLTVYFRDVTKRRAADQHLHLLEMAISRIEDFVIITTAGSEPKTGQTIVYVNDAFVRITGYSPEEAVGRSPGFLQGQRSDVATIEKINRAVAQSRPIHAEIVNYAKDGREYWVDMLIAPIVGPDGCATHFVATGRDITDRKRAAEKLVESEERFAIVAMMTTDAVWDWDVKTGRVQWNRNIASVFGHDDEPAEDGFRAWEENIHPDDRPRVVSSVLAAIGGQAETWQEEFRFRRGAGTYANVLDQGHIIRNAAGEATRMVGGLRDVTETRLKEAKRLQAQRLEAIGQLTGGVAHDFNNLLTVLIGTAETLADEVSDPRLSAVAQLNHKASRQGAALTRQLLTFAGRQPLEPSAVNINSPIVAIEGLLSSALGETIMLHLKLNQAAGHVRADAAQLEASIVNLCINARDAMPDGGQVTISTEQCASDAVVRISDNGFGMDAETRAKAFEPFFTTKPFGKGSGLGLSMVYGFVRQSGGRIEIESEPGKGTVVSLYFPRLSPTEIPAETYSNGVLDRGSERILVVEDDPMVREFAEGTLISLGYSVTCAADATEALRILETNGPFDLVFSDVVMPGAIDGRALATEVIKQYPMLPVVLTTGYADVESIGAESRFRPLLKPYSRRQLAEALREAIDTSGDDQ</sequence>
<gene>
    <name evidence="12" type="ORF">ELI03_16925</name>
</gene>
<dbReference type="Pfam" id="PF08447">
    <property type="entry name" value="PAS_3"/>
    <property type="match status" value="2"/>
</dbReference>
<dbReference type="NCBIfam" id="TIGR00229">
    <property type="entry name" value="sensory_box"/>
    <property type="match status" value="3"/>
</dbReference>
<dbReference type="InterPro" id="IPR036097">
    <property type="entry name" value="HisK_dim/P_sf"/>
</dbReference>
<accession>A0A4Q8Y1W2</accession>
<keyword evidence="7" id="KW-0472">Membrane</keyword>
<feature type="domain" description="PAC" evidence="11">
    <location>
        <begin position="179"/>
        <end position="231"/>
    </location>
</feature>
<dbReference type="PROSITE" id="PS50112">
    <property type="entry name" value="PAS"/>
    <property type="match status" value="2"/>
</dbReference>
<dbReference type="InterPro" id="IPR035965">
    <property type="entry name" value="PAS-like_dom_sf"/>
</dbReference>
<dbReference type="PANTHER" id="PTHR43304">
    <property type="entry name" value="PHYTOCHROME-LIKE PROTEIN CPH1"/>
    <property type="match status" value="1"/>
</dbReference>
<dbReference type="SUPFAM" id="SSF55785">
    <property type="entry name" value="PYP-like sensor domain (PAS domain)"/>
    <property type="match status" value="4"/>
</dbReference>
<dbReference type="InterPro" id="IPR001789">
    <property type="entry name" value="Sig_transdc_resp-reg_receiver"/>
</dbReference>
<comment type="caution">
    <text evidence="12">The sequence shown here is derived from an EMBL/GenBank/DDBJ whole genome shotgun (WGS) entry which is preliminary data.</text>
</comment>
<dbReference type="Gene3D" id="3.30.450.20">
    <property type="entry name" value="PAS domain"/>
    <property type="match status" value="4"/>
</dbReference>
<dbReference type="Pfam" id="PF00512">
    <property type="entry name" value="HisKA"/>
    <property type="match status" value="1"/>
</dbReference>
<comment type="catalytic activity">
    <reaction evidence="1">
        <text>ATP + protein L-histidine = ADP + protein N-phospho-L-histidine.</text>
        <dbReference type="EC" id="2.7.13.3"/>
    </reaction>
</comment>
<dbReference type="Pfam" id="PF08448">
    <property type="entry name" value="PAS_4"/>
    <property type="match status" value="1"/>
</dbReference>
<dbReference type="SMART" id="SM00091">
    <property type="entry name" value="PAS"/>
    <property type="match status" value="3"/>
</dbReference>
<dbReference type="InterPro" id="IPR011006">
    <property type="entry name" value="CheY-like_superfamily"/>
</dbReference>
<keyword evidence="7" id="KW-0812">Transmembrane</keyword>
<evidence type="ECO:0000256" key="7">
    <source>
        <dbReference type="SAM" id="Phobius"/>
    </source>
</evidence>
<evidence type="ECO:0000256" key="5">
    <source>
        <dbReference type="ARBA" id="ARBA00022777"/>
    </source>
</evidence>
<dbReference type="EMBL" id="SIPC01000001">
    <property type="protein sequence ID" value="TAX73319.1"/>
    <property type="molecule type" value="Genomic_DNA"/>
</dbReference>
<feature type="domain" description="PAC" evidence="11">
    <location>
        <begin position="553"/>
        <end position="605"/>
    </location>
</feature>
<dbReference type="SMART" id="SM00388">
    <property type="entry name" value="HisKA"/>
    <property type="match status" value="1"/>
</dbReference>
<proteinExistence type="predicted"/>
<dbReference type="InterPro" id="IPR000700">
    <property type="entry name" value="PAS-assoc_C"/>
</dbReference>
<dbReference type="InterPro" id="IPR005467">
    <property type="entry name" value="His_kinase_dom"/>
</dbReference>
<dbReference type="InterPro" id="IPR013655">
    <property type="entry name" value="PAS_fold_3"/>
</dbReference>
<evidence type="ECO:0000256" key="2">
    <source>
        <dbReference type="ARBA" id="ARBA00012438"/>
    </source>
</evidence>
<name>A0A4Q8Y1W2_RHILE</name>
<evidence type="ECO:0000313" key="13">
    <source>
        <dbReference type="Proteomes" id="UP000293652"/>
    </source>
</evidence>
<dbReference type="Pfam" id="PF02518">
    <property type="entry name" value="HATPase_c"/>
    <property type="match status" value="1"/>
</dbReference>
<feature type="transmembrane region" description="Helical" evidence="7">
    <location>
        <begin position="69"/>
        <end position="86"/>
    </location>
</feature>
<dbReference type="Gene3D" id="2.10.70.100">
    <property type="match status" value="2"/>
</dbReference>
<dbReference type="SMART" id="SM00086">
    <property type="entry name" value="PAC"/>
    <property type="match status" value="3"/>
</dbReference>
<dbReference type="Gene3D" id="3.30.565.10">
    <property type="entry name" value="Histidine kinase-like ATPase, C-terminal domain"/>
    <property type="match status" value="1"/>
</dbReference>
<dbReference type="InterPro" id="IPR003594">
    <property type="entry name" value="HATPase_dom"/>
</dbReference>
<keyword evidence="4" id="KW-0808">Transferase</keyword>
<dbReference type="InterPro" id="IPR003661">
    <property type="entry name" value="HisK_dim/P_dom"/>
</dbReference>
<evidence type="ECO:0000313" key="12">
    <source>
        <dbReference type="EMBL" id="TAX73319.1"/>
    </source>
</evidence>
<evidence type="ECO:0000256" key="4">
    <source>
        <dbReference type="ARBA" id="ARBA00022679"/>
    </source>
</evidence>
<feature type="domain" description="PAC" evidence="11">
    <location>
        <begin position="422"/>
        <end position="476"/>
    </location>
</feature>
<dbReference type="CDD" id="cd00130">
    <property type="entry name" value="PAS"/>
    <property type="match status" value="4"/>
</dbReference>
<dbReference type="InterPro" id="IPR004358">
    <property type="entry name" value="Sig_transdc_His_kin-like_C"/>
</dbReference>
<protein>
    <recommendedName>
        <fullName evidence="2">histidine kinase</fullName>
        <ecNumber evidence="2">2.7.13.3</ecNumber>
    </recommendedName>
</protein>
<dbReference type="PROSITE" id="PS50109">
    <property type="entry name" value="HIS_KIN"/>
    <property type="match status" value="1"/>
</dbReference>
<dbReference type="Pfam" id="PF13426">
    <property type="entry name" value="PAS_9"/>
    <property type="match status" value="1"/>
</dbReference>
<evidence type="ECO:0000259" key="9">
    <source>
        <dbReference type="PROSITE" id="PS50110"/>
    </source>
</evidence>
<evidence type="ECO:0000256" key="1">
    <source>
        <dbReference type="ARBA" id="ARBA00000085"/>
    </source>
</evidence>
<keyword evidence="3 6" id="KW-0597">Phosphoprotein</keyword>
<dbReference type="InterPro" id="IPR013656">
    <property type="entry name" value="PAS_4"/>
</dbReference>
<dbReference type="AlphaFoldDB" id="A0A4Q8Y1W2"/>
<dbReference type="CDD" id="cd00082">
    <property type="entry name" value="HisKA"/>
    <property type="match status" value="1"/>
</dbReference>
<feature type="domain" description="Response regulatory" evidence="9">
    <location>
        <begin position="845"/>
        <end position="958"/>
    </location>
</feature>
<evidence type="ECO:0000259" key="11">
    <source>
        <dbReference type="PROSITE" id="PS50113"/>
    </source>
</evidence>
<dbReference type="Gene3D" id="1.10.287.130">
    <property type="match status" value="1"/>
</dbReference>
<dbReference type="SUPFAM" id="SSF55874">
    <property type="entry name" value="ATPase domain of HSP90 chaperone/DNA topoisomerase II/histidine kinase"/>
    <property type="match status" value="1"/>
</dbReference>
<feature type="domain" description="Histidine kinase" evidence="8">
    <location>
        <begin position="618"/>
        <end position="825"/>
    </location>
</feature>
<evidence type="ECO:0000256" key="3">
    <source>
        <dbReference type="ARBA" id="ARBA00022553"/>
    </source>
</evidence>
<keyword evidence="5" id="KW-0418">Kinase</keyword>
<dbReference type="EC" id="2.7.13.3" evidence="2"/>
<evidence type="ECO:0000259" key="10">
    <source>
        <dbReference type="PROSITE" id="PS50112"/>
    </source>
</evidence>
<dbReference type="PROSITE" id="PS50113">
    <property type="entry name" value="PAC"/>
    <property type="match status" value="3"/>
</dbReference>
<dbReference type="Gene3D" id="3.40.50.2300">
    <property type="match status" value="1"/>
</dbReference>
<dbReference type="InterPro" id="IPR001610">
    <property type="entry name" value="PAC"/>
</dbReference>